<dbReference type="InterPro" id="IPR014729">
    <property type="entry name" value="Rossmann-like_a/b/a_fold"/>
</dbReference>
<sequence length="143" mass="15907">MSDWFGGKKLLVPVDFSEDSIKAVDEALDMADSPSHVHVLHVAADLDITTPGVVWETISEDTQRKNVEKSFSKTFADDKYQGVVYHVLFGDAGHEIVEQANAIKADLIVMPTHGRTGFRRILLGSTAERVLRLAHIPVMMLRH</sequence>
<comment type="caution">
    <text evidence="3">The sequence shown here is derived from an EMBL/GenBank/DDBJ whole genome shotgun (WGS) entry which is preliminary data.</text>
</comment>
<evidence type="ECO:0000313" key="3">
    <source>
        <dbReference type="EMBL" id="MCO6045435.1"/>
    </source>
</evidence>
<dbReference type="CDD" id="cd00293">
    <property type="entry name" value="USP-like"/>
    <property type="match status" value="1"/>
</dbReference>
<dbReference type="PANTHER" id="PTHR46268:SF6">
    <property type="entry name" value="UNIVERSAL STRESS PROTEIN UP12"/>
    <property type="match status" value="1"/>
</dbReference>
<reference evidence="3" key="1">
    <citation type="submission" date="2022-06" db="EMBL/GenBank/DDBJ databases">
        <title>Aeoliella straminimaris, a novel planctomycete from sediments.</title>
        <authorList>
            <person name="Vitorino I.R."/>
            <person name="Lage O.M."/>
        </authorList>
    </citation>
    <scope>NUCLEOTIDE SEQUENCE</scope>
    <source>
        <strain evidence="3">ICT_H6.2</strain>
    </source>
</reference>
<dbReference type="Pfam" id="PF00582">
    <property type="entry name" value="Usp"/>
    <property type="match status" value="1"/>
</dbReference>
<evidence type="ECO:0000259" key="2">
    <source>
        <dbReference type="Pfam" id="PF00582"/>
    </source>
</evidence>
<gene>
    <name evidence="3" type="ORF">NG895_16110</name>
</gene>
<protein>
    <submittedName>
        <fullName evidence="3">Universal stress protein</fullName>
    </submittedName>
</protein>
<dbReference type="RefSeq" id="WP_252853547.1">
    <property type="nucleotide sequence ID" value="NZ_JAMXLR010000055.1"/>
</dbReference>
<dbReference type="PRINTS" id="PR01438">
    <property type="entry name" value="UNVRSLSTRESS"/>
</dbReference>
<dbReference type="Gene3D" id="3.40.50.620">
    <property type="entry name" value="HUPs"/>
    <property type="match status" value="1"/>
</dbReference>
<comment type="similarity">
    <text evidence="1">Belongs to the universal stress protein A family.</text>
</comment>
<dbReference type="SUPFAM" id="SSF52402">
    <property type="entry name" value="Adenine nucleotide alpha hydrolases-like"/>
    <property type="match status" value="1"/>
</dbReference>
<dbReference type="InterPro" id="IPR006015">
    <property type="entry name" value="Universal_stress_UspA"/>
</dbReference>
<dbReference type="PANTHER" id="PTHR46268">
    <property type="entry name" value="STRESS RESPONSE PROTEIN NHAX"/>
    <property type="match status" value="1"/>
</dbReference>
<evidence type="ECO:0000313" key="4">
    <source>
        <dbReference type="Proteomes" id="UP001155241"/>
    </source>
</evidence>
<dbReference type="EMBL" id="JAMXLR010000055">
    <property type="protein sequence ID" value="MCO6045435.1"/>
    <property type="molecule type" value="Genomic_DNA"/>
</dbReference>
<feature type="domain" description="UspA" evidence="2">
    <location>
        <begin position="8"/>
        <end position="142"/>
    </location>
</feature>
<dbReference type="InterPro" id="IPR006016">
    <property type="entry name" value="UspA"/>
</dbReference>
<proteinExistence type="inferred from homology"/>
<dbReference type="Proteomes" id="UP001155241">
    <property type="component" value="Unassembled WGS sequence"/>
</dbReference>
<name>A0A9X2FAS8_9BACT</name>
<organism evidence="3 4">
    <name type="scientific">Aeoliella straminimaris</name>
    <dbReference type="NCBI Taxonomy" id="2954799"/>
    <lineage>
        <taxon>Bacteria</taxon>
        <taxon>Pseudomonadati</taxon>
        <taxon>Planctomycetota</taxon>
        <taxon>Planctomycetia</taxon>
        <taxon>Pirellulales</taxon>
        <taxon>Lacipirellulaceae</taxon>
        <taxon>Aeoliella</taxon>
    </lineage>
</organism>
<evidence type="ECO:0000256" key="1">
    <source>
        <dbReference type="ARBA" id="ARBA00008791"/>
    </source>
</evidence>
<dbReference type="AlphaFoldDB" id="A0A9X2FAS8"/>
<keyword evidence="4" id="KW-1185">Reference proteome</keyword>
<accession>A0A9X2FAS8</accession>